<dbReference type="Gene3D" id="1.10.340.70">
    <property type="match status" value="1"/>
</dbReference>
<dbReference type="AlphaFoldDB" id="A0A8K0CHJ1"/>
<organism evidence="3 4">
    <name type="scientific">Ignelater luminosus</name>
    <name type="common">Cucubano</name>
    <name type="synonym">Pyrophorus luminosus</name>
    <dbReference type="NCBI Taxonomy" id="2038154"/>
    <lineage>
        <taxon>Eukaryota</taxon>
        <taxon>Metazoa</taxon>
        <taxon>Ecdysozoa</taxon>
        <taxon>Arthropoda</taxon>
        <taxon>Hexapoda</taxon>
        <taxon>Insecta</taxon>
        <taxon>Pterygota</taxon>
        <taxon>Neoptera</taxon>
        <taxon>Endopterygota</taxon>
        <taxon>Coleoptera</taxon>
        <taxon>Polyphaga</taxon>
        <taxon>Elateriformia</taxon>
        <taxon>Elateroidea</taxon>
        <taxon>Elateridae</taxon>
        <taxon>Agrypninae</taxon>
        <taxon>Pyrophorini</taxon>
        <taxon>Ignelater</taxon>
    </lineage>
</organism>
<comment type="caution">
    <text evidence="3">The sequence shown here is derived from an EMBL/GenBank/DDBJ whole genome shotgun (WGS) entry which is preliminary data.</text>
</comment>
<dbReference type="InterPro" id="IPR050951">
    <property type="entry name" value="Retrovirus_Pol_polyprotein"/>
</dbReference>
<sequence length="205" mass="24291">MRLADMRYLQDIDSEEATFVVPRQERDRVLQEYHDRDLAAHYAVDRTYRRIAQRYVWIGMKKYITDYLQNCGDCQSKWVELFALLRATAEECTRVLIDQVFLRFELPLRIVNDNGVQFVSHETSSIRFDMNTVVSESTDYSAVYLTFAWELRTLDDIAHDFRTIVESETFVPLITSHPPPLSRVLWKPMKPPKKRHKAYADSKEY</sequence>
<dbReference type="Pfam" id="PF17921">
    <property type="entry name" value="Integrase_H2C2"/>
    <property type="match status" value="1"/>
</dbReference>
<proteinExistence type="predicted"/>
<dbReference type="EMBL" id="VTPC01090252">
    <property type="protein sequence ID" value="KAF2883960.1"/>
    <property type="molecule type" value="Genomic_DNA"/>
</dbReference>
<feature type="domain" description="Integrase zinc-binding" evidence="2">
    <location>
        <begin position="21"/>
        <end position="76"/>
    </location>
</feature>
<evidence type="ECO:0000313" key="3">
    <source>
        <dbReference type="EMBL" id="KAF2883960.1"/>
    </source>
</evidence>
<dbReference type="PANTHER" id="PTHR37984:SF15">
    <property type="entry name" value="INTEGRASE CATALYTIC DOMAIN-CONTAINING PROTEIN"/>
    <property type="match status" value="1"/>
</dbReference>
<dbReference type="FunFam" id="1.10.340.70:FF:000001">
    <property type="entry name" value="Retrovirus-related Pol polyprotein from transposon gypsy-like Protein"/>
    <property type="match status" value="1"/>
</dbReference>
<name>A0A8K0CHJ1_IGNLU</name>
<keyword evidence="4" id="KW-1185">Reference proteome</keyword>
<evidence type="ECO:0000256" key="1">
    <source>
        <dbReference type="ARBA" id="ARBA00012493"/>
    </source>
</evidence>
<dbReference type="OrthoDB" id="6764844at2759"/>
<dbReference type="InterPro" id="IPR041588">
    <property type="entry name" value="Integrase_H2C2"/>
</dbReference>
<evidence type="ECO:0000259" key="2">
    <source>
        <dbReference type="Pfam" id="PF17921"/>
    </source>
</evidence>
<accession>A0A8K0CHJ1</accession>
<gene>
    <name evidence="3" type="ORF">ILUMI_22218</name>
</gene>
<dbReference type="EC" id="2.7.7.49" evidence="1"/>
<reference evidence="3" key="1">
    <citation type="submission" date="2019-08" db="EMBL/GenBank/DDBJ databases">
        <title>The genome of the North American firefly Photinus pyralis.</title>
        <authorList>
            <consortium name="Photinus pyralis genome working group"/>
            <person name="Fallon T.R."/>
            <person name="Sander Lower S.E."/>
            <person name="Weng J.-K."/>
        </authorList>
    </citation>
    <scope>NUCLEOTIDE SEQUENCE</scope>
    <source>
        <strain evidence="3">TRF0915ILg1</strain>
        <tissue evidence="3">Whole body</tissue>
    </source>
</reference>
<dbReference type="GO" id="GO:0003964">
    <property type="term" value="F:RNA-directed DNA polymerase activity"/>
    <property type="evidence" value="ECO:0007669"/>
    <property type="project" value="UniProtKB-EC"/>
</dbReference>
<dbReference type="Proteomes" id="UP000801492">
    <property type="component" value="Unassembled WGS sequence"/>
</dbReference>
<dbReference type="PANTHER" id="PTHR37984">
    <property type="entry name" value="PROTEIN CBG26694"/>
    <property type="match status" value="1"/>
</dbReference>
<protein>
    <recommendedName>
        <fullName evidence="1">RNA-directed DNA polymerase</fullName>
        <ecNumber evidence="1">2.7.7.49</ecNumber>
    </recommendedName>
</protein>
<dbReference type="SUPFAM" id="SSF53098">
    <property type="entry name" value="Ribonuclease H-like"/>
    <property type="match status" value="1"/>
</dbReference>
<evidence type="ECO:0000313" key="4">
    <source>
        <dbReference type="Proteomes" id="UP000801492"/>
    </source>
</evidence>
<dbReference type="InterPro" id="IPR012337">
    <property type="entry name" value="RNaseH-like_sf"/>
</dbReference>